<proteinExistence type="predicted"/>
<accession>A0A1Q9C411</accession>
<dbReference type="EMBL" id="LSRX01001732">
    <property type="protein sequence ID" value="OLP77663.1"/>
    <property type="molecule type" value="Genomic_DNA"/>
</dbReference>
<evidence type="ECO:0000313" key="2">
    <source>
        <dbReference type="EMBL" id="OLP77663.1"/>
    </source>
</evidence>
<keyword evidence="3" id="KW-1185">Reference proteome</keyword>
<dbReference type="Proteomes" id="UP000186817">
    <property type="component" value="Unassembled WGS sequence"/>
</dbReference>
<name>A0A1Q9C411_SYMMI</name>
<reference evidence="2 3" key="1">
    <citation type="submission" date="2016-02" db="EMBL/GenBank/DDBJ databases">
        <title>Genome analysis of coral dinoflagellate symbionts highlights evolutionary adaptations to a symbiotic lifestyle.</title>
        <authorList>
            <person name="Aranda M."/>
            <person name="Li Y."/>
            <person name="Liew Y.J."/>
            <person name="Baumgarten S."/>
            <person name="Simakov O."/>
            <person name="Wilson M."/>
            <person name="Piel J."/>
            <person name="Ashoor H."/>
            <person name="Bougouffa S."/>
            <person name="Bajic V.B."/>
            <person name="Ryu T."/>
            <person name="Ravasi T."/>
            <person name="Bayer T."/>
            <person name="Micklem G."/>
            <person name="Kim H."/>
            <person name="Bhak J."/>
            <person name="Lajeunesse T.C."/>
            <person name="Voolstra C.R."/>
        </authorList>
    </citation>
    <scope>NUCLEOTIDE SEQUENCE [LARGE SCALE GENOMIC DNA]</scope>
    <source>
        <strain evidence="2 3">CCMP2467</strain>
    </source>
</reference>
<gene>
    <name evidence="2" type="ORF">AK812_SmicGene42257</name>
</gene>
<protein>
    <submittedName>
        <fullName evidence="2">Uncharacterized protein</fullName>
    </submittedName>
</protein>
<dbReference type="AlphaFoldDB" id="A0A1Q9C411"/>
<sequence length="177" mass="19094">MDLEGPPADTATPAPKETPEKTLGSQGWGDSKGKGPSGWAGWGSKRQWEEDEAEKGEAAKLDKQTQAVIQSLVQLSLRHEAELGRIRSPANATYATLQMLSGNAVCKLIGTRVRPERLARQPVAKQLEENYLATSYCPWARRSRLSEPTGLGESSAVPVFEGPAGVSVRHEAFQVVG</sequence>
<comment type="caution">
    <text evidence="2">The sequence shown here is derived from an EMBL/GenBank/DDBJ whole genome shotgun (WGS) entry which is preliminary data.</text>
</comment>
<organism evidence="2 3">
    <name type="scientific">Symbiodinium microadriaticum</name>
    <name type="common">Dinoflagellate</name>
    <name type="synonym">Zooxanthella microadriatica</name>
    <dbReference type="NCBI Taxonomy" id="2951"/>
    <lineage>
        <taxon>Eukaryota</taxon>
        <taxon>Sar</taxon>
        <taxon>Alveolata</taxon>
        <taxon>Dinophyceae</taxon>
        <taxon>Suessiales</taxon>
        <taxon>Symbiodiniaceae</taxon>
        <taxon>Symbiodinium</taxon>
    </lineage>
</organism>
<feature type="region of interest" description="Disordered" evidence="1">
    <location>
        <begin position="1"/>
        <end position="59"/>
    </location>
</feature>
<evidence type="ECO:0000313" key="3">
    <source>
        <dbReference type="Proteomes" id="UP000186817"/>
    </source>
</evidence>
<evidence type="ECO:0000256" key="1">
    <source>
        <dbReference type="SAM" id="MobiDB-lite"/>
    </source>
</evidence>